<proteinExistence type="inferred from homology"/>
<dbReference type="HAMAP" id="MF_03037">
    <property type="entry name" value="ciao1"/>
    <property type="match status" value="1"/>
</dbReference>
<dbReference type="SMART" id="SM00320">
    <property type="entry name" value="WD40"/>
    <property type="match status" value="6"/>
</dbReference>
<dbReference type="Pfam" id="PF00400">
    <property type="entry name" value="WD40"/>
    <property type="match status" value="5"/>
</dbReference>
<organism evidence="6 7">
    <name type="scientific">Neonectria ditissima</name>
    <dbReference type="NCBI Taxonomy" id="78410"/>
    <lineage>
        <taxon>Eukaryota</taxon>
        <taxon>Fungi</taxon>
        <taxon>Dikarya</taxon>
        <taxon>Ascomycota</taxon>
        <taxon>Pezizomycotina</taxon>
        <taxon>Sordariomycetes</taxon>
        <taxon>Hypocreomycetidae</taxon>
        <taxon>Hypocreales</taxon>
        <taxon>Nectriaceae</taxon>
        <taxon>Neonectria</taxon>
    </lineage>
</organism>
<dbReference type="Gene3D" id="2.130.10.10">
    <property type="entry name" value="YVTN repeat-like/Quinoprotein amine dehydrogenase"/>
    <property type="match status" value="1"/>
</dbReference>
<dbReference type="PANTHER" id="PTHR19920:SF0">
    <property type="entry name" value="CYTOSOLIC IRON-SULFUR PROTEIN ASSEMBLY PROTEIN CIAO1-RELATED"/>
    <property type="match status" value="1"/>
</dbReference>
<feature type="compositionally biased region" description="Pro residues" evidence="5">
    <location>
        <begin position="1"/>
        <end position="10"/>
    </location>
</feature>
<evidence type="ECO:0000256" key="3">
    <source>
        <dbReference type="HAMAP-Rule" id="MF_03037"/>
    </source>
</evidence>
<evidence type="ECO:0000256" key="2">
    <source>
        <dbReference type="ARBA" id="ARBA00022737"/>
    </source>
</evidence>
<dbReference type="InterPro" id="IPR001680">
    <property type="entry name" value="WD40_rpt"/>
</dbReference>
<dbReference type="PROSITE" id="PS50294">
    <property type="entry name" value="WD_REPEATS_REGION"/>
    <property type="match status" value="1"/>
</dbReference>
<protein>
    <recommendedName>
        <fullName evidence="3">Probable cytosolic iron-sulfur protein assembly protein 1</fullName>
    </recommendedName>
</protein>
<accession>A0A0P7B1I5</accession>
<reference evidence="6 7" key="1">
    <citation type="submission" date="2015-09" db="EMBL/GenBank/DDBJ databases">
        <title>Draft genome of a European isolate of the apple canker pathogen Neonectria ditissima.</title>
        <authorList>
            <person name="Gomez-Cortecero A."/>
            <person name="Harrison R.J."/>
            <person name="Armitage A.D."/>
        </authorList>
    </citation>
    <scope>NUCLEOTIDE SEQUENCE [LARGE SCALE GENOMIC DNA]</scope>
    <source>
        <strain evidence="6 7">R09/05</strain>
    </source>
</reference>
<comment type="similarity">
    <text evidence="3">Belongs to the WD repeat CIA1 family.</text>
</comment>
<dbReference type="AlphaFoldDB" id="A0A0P7B1I5"/>
<feature type="repeat" description="WD" evidence="4">
    <location>
        <begin position="268"/>
        <end position="315"/>
    </location>
</feature>
<keyword evidence="2" id="KW-0677">Repeat</keyword>
<feature type="region of interest" description="Disordered" evidence="5">
    <location>
        <begin position="1"/>
        <end position="35"/>
    </location>
</feature>
<dbReference type="GO" id="GO:0016226">
    <property type="term" value="P:iron-sulfur cluster assembly"/>
    <property type="evidence" value="ECO:0007669"/>
    <property type="project" value="UniProtKB-UniRule"/>
</dbReference>
<dbReference type="STRING" id="78410.A0A0P7B1I5"/>
<dbReference type="InterPro" id="IPR015943">
    <property type="entry name" value="WD40/YVTN_repeat-like_dom_sf"/>
</dbReference>
<evidence type="ECO:0000313" key="6">
    <source>
        <dbReference type="EMBL" id="KPM34549.1"/>
    </source>
</evidence>
<comment type="caution">
    <text evidence="6">The sequence shown here is derived from an EMBL/GenBank/DDBJ whole genome shotgun (WGS) entry which is preliminary data.</text>
</comment>
<feature type="region of interest" description="Disordered" evidence="5">
    <location>
        <begin position="312"/>
        <end position="333"/>
    </location>
</feature>
<evidence type="ECO:0000313" key="7">
    <source>
        <dbReference type="Proteomes" id="UP000050424"/>
    </source>
</evidence>
<feature type="repeat" description="WD" evidence="4">
    <location>
        <begin position="350"/>
        <end position="391"/>
    </location>
</feature>
<dbReference type="InterPro" id="IPR028608">
    <property type="entry name" value="CIAO1/Cia1"/>
</dbReference>
<dbReference type="Proteomes" id="UP000050424">
    <property type="component" value="Unassembled WGS sequence"/>
</dbReference>
<comment type="function">
    <text evidence="3">Essential component of the cytosolic iron-sulfur (Fe/S) protein assembly machinery. Required for the maturation of extramitochondrial Fe/S proteins.</text>
</comment>
<evidence type="ECO:0000256" key="4">
    <source>
        <dbReference type="PROSITE-ProRule" id="PRU00221"/>
    </source>
</evidence>
<keyword evidence="1 4" id="KW-0853">WD repeat</keyword>
<feature type="compositionally biased region" description="Low complexity" evidence="5">
    <location>
        <begin position="11"/>
        <end position="34"/>
    </location>
</feature>
<evidence type="ECO:0000256" key="5">
    <source>
        <dbReference type="SAM" id="MobiDB-lite"/>
    </source>
</evidence>
<dbReference type="EMBL" id="LKCW01000325">
    <property type="protein sequence ID" value="KPM34549.1"/>
    <property type="molecule type" value="Genomic_DNA"/>
</dbReference>
<dbReference type="SUPFAM" id="SSF50978">
    <property type="entry name" value="WD40 repeat-like"/>
    <property type="match status" value="1"/>
</dbReference>
<evidence type="ECO:0000256" key="1">
    <source>
        <dbReference type="ARBA" id="ARBA00022574"/>
    </source>
</evidence>
<dbReference type="OrthoDB" id="284782at2759"/>
<feature type="repeat" description="WD" evidence="4">
    <location>
        <begin position="212"/>
        <end position="254"/>
    </location>
</feature>
<dbReference type="PROSITE" id="PS50082">
    <property type="entry name" value="WD_REPEATS_2"/>
    <property type="match status" value="4"/>
</dbReference>
<gene>
    <name evidence="3" type="primary">CIA1</name>
    <name evidence="6" type="ORF">AK830_g12019</name>
</gene>
<dbReference type="InterPro" id="IPR036322">
    <property type="entry name" value="WD40_repeat_dom_sf"/>
</dbReference>
<name>A0A0P7B1I5_9HYPO</name>
<keyword evidence="7" id="KW-1185">Reference proteome</keyword>
<dbReference type="PANTHER" id="PTHR19920">
    <property type="entry name" value="WD40 PROTEIN CIAO1"/>
    <property type="match status" value="1"/>
</dbReference>
<feature type="repeat" description="WD" evidence="4">
    <location>
        <begin position="163"/>
        <end position="195"/>
    </location>
</feature>
<dbReference type="GO" id="GO:0097361">
    <property type="term" value="C:cytosolic [4Fe-4S] assembly targeting complex"/>
    <property type="evidence" value="ECO:0007669"/>
    <property type="project" value="InterPro"/>
</dbReference>
<sequence>MSPTSAPPPSSTSASADMTSSSSSSPSARISALPPFKPDLNERAWASVPHPTLPLIATAHAKSVTVFSLSTASAHSTLSGGHTRSVRSVAWKPGLPPHKLCLVSGSFDSTAGIWRWDGDATGNEESLEVEVTASSVGRANLGDSDDDDTSKPGEREWEFTLVLEGHDSEIKSCTFSPSGSYLATCSRDKSVWIWEDIGASEADDEWETIAVLNEHEGDVKAVAWCPDVPGRNARRRYGADVLASASYDNTVRIWREDGDAEWVCVAVLEGHEGTVWGLQWEGQHRAGDRFPRLMTFSADGTIRVWTLTEDDADADDEGDSGTGSKSSLGGIPNTMRRSLREDWTCTAILPKAHNRDIYSVAWSGESGLVASTGSDGIVALYREDDSQTTTTEAEDQPIINTDEAIAKATTEAPGWSLLTTHANAHGPYEVNHITWCRRYDAGSERRGVEEMLVTTGDDGLVRPWQVEAPR</sequence>